<evidence type="ECO:0000313" key="2">
    <source>
        <dbReference type="EMBL" id="MBS0027506.1"/>
    </source>
</evidence>
<comment type="caution">
    <text evidence="2">The sequence shown here is derived from an EMBL/GenBank/DDBJ whole genome shotgun (WGS) entry which is preliminary data.</text>
</comment>
<gene>
    <name evidence="2" type="ORF">KE626_09325</name>
</gene>
<name>A0ABS5IX43_9BACT</name>
<evidence type="ECO:0000313" key="3">
    <source>
        <dbReference type="Proteomes" id="UP000676386"/>
    </source>
</evidence>
<protein>
    <recommendedName>
        <fullName evidence="4">Right handed beta helix region</fullName>
    </recommendedName>
</protein>
<dbReference type="EMBL" id="JAGTXB010000003">
    <property type="protein sequence ID" value="MBS0027506.1"/>
    <property type="molecule type" value="Genomic_DNA"/>
</dbReference>
<dbReference type="RefSeq" id="WP_211972596.1">
    <property type="nucleotide sequence ID" value="NZ_CBFHAM010000006.1"/>
</dbReference>
<keyword evidence="1" id="KW-0732">Signal</keyword>
<keyword evidence="3" id="KW-1185">Reference proteome</keyword>
<feature type="chain" id="PRO_5046582214" description="Right handed beta helix region" evidence="1">
    <location>
        <begin position="22"/>
        <end position="342"/>
    </location>
</feature>
<sequence length="342" mass="37243">MKKTFLFAAVLLFLLCRQLTAQTIFVDPLKGDDTQNGSADHPLASLEKAVATANSFPGTQPVTIKLGAGLYTLTDQLTILSPAGKQGMRYSMEAAILPDDSNWAPAKMPVIQSISANNSTVQFPHAVGIRVAIPLVSFRGLKFTGNANPAVTYYYPITKEDSLLQGLEVSQCLFVGDRYAAPIQGAVWAHGPSTVIDHCIFFNCKNALLFFKGVEHFSVTHSIIYGAYEAAMWVWLLNGQLTFRDNIVANCGYLWTIPKDADTKAVFENSLLIQVQHDAGNWVNGMTPANSRGFEFKNTGRTGKADLVEPASPVDPVEQLDLSALSKGHTTDAGLFKVRKTR</sequence>
<dbReference type="Gene3D" id="2.160.20.10">
    <property type="entry name" value="Single-stranded right-handed beta-helix, Pectin lyase-like"/>
    <property type="match status" value="1"/>
</dbReference>
<dbReference type="InterPro" id="IPR012334">
    <property type="entry name" value="Pectin_lyas_fold"/>
</dbReference>
<accession>A0ABS5IX43</accession>
<dbReference type="Proteomes" id="UP000676386">
    <property type="component" value="Unassembled WGS sequence"/>
</dbReference>
<dbReference type="SUPFAM" id="SSF51126">
    <property type="entry name" value="Pectin lyase-like"/>
    <property type="match status" value="1"/>
</dbReference>
<organism evidence="2 3">
    <name type="scientific">Chitinophaga hostae</name>
    <dbReference type="NCBI Taxonomy" id="2831022"/>
    <lineage>
        <taxon>Bacteria</taxon>
        <taxon>Pseudomonadati</taxon>
        <taxon>Bacteroidota</taxon>
        <taxon>Chitinophagia</taxon>
        <taxon>Chitinophagales</taxon>
        <taxon>Chitinophagaceae</taxon>
        <taxon>Chitinophaga</taxon>
    </lineage>
</organism>
<proteinExistence type="predicted"/>
<feature type="signal peptide" evidence="1">
    <location>
        <begin position="1"/>
        <end position="21"/>
    </location>
</feature>
<reference evidence="2 3" key="1">
    <citation type="submission" date="2021-04" db="EMBL/GenBank/DDBJ databases">
        <title>Chitinophaga sp. nov., isolated from the rhizosphere soil.</title>
        <authorList>
            <person name="He S."/>
        </authorList>
    </citation>
    <scope>NUCLEOTIDE SEQUENCE [LARGE SCALE GENOMIC DNA]</scope>
    <source>
        <strain evidence="2 3">2R12</strain>
    </source>
</reference>
<evidence type="ECO:0008006" key="4">
    <source>
        <dbReference type="Google" id="ProtNLM"/>
    </source>
</evidence>
<evidence type="ECO:0000256" key="1">
    <source>
        <dbReference type="SAM" id="SignalP"/>
    </source>
</evidence>
<dbReference type="InterPro" id="IPR011050">
    <property type="entry name" value="Pectin_lyase_fold/virulence"/>
</dbReference>